<protein>
    <submittedName>
        <fullName evidence="2">Uncharacterized protein</fullName>
    </submittedName>
</protein>
<sequence>MTAGGPASRAILVVSAGWTAGHGYRLVLRHRSMIRSTRLPGSCRVTMAVRRRLARVIIPGLCAGGACGAGVGLGLYPPAVGIAGSVAVAVLVGLAVRRLRISRPGS</sequence>
<evidence type="ECO:0000256" key="1">
    <source>
        <dbReference type="SAM" id="Phobius"/>
    </source>
</evidence>
<organism evidence="2 3">
    <name type="scientific">Aquisphaera giovannonii</name>
    <dbReference type="NCBI Taxonomy" id="406548"/>
    <lineage>
        <taxon>Bacteria</taxon>
        <taxon>Pseudomonadati</taxon>
        <taxon>Planctomycetota</taxon>
        <taxon>Planctomycetia</taxon>
        <taxon>Isosphaerales</taxon>
        <taxon>Isosphaeraceae</taxon>
        <taxon>Aquisphaera</taxon>
    </lineage>
</organism>
<accession>A0A5B9VTU7</accession>
<dbReference type="AlphaFoldDB" id="A0A5B9VTU7"/>
<evidence type="ECO:0000313" key="2">
    <source>
        <dbReference type="EMBL" id="QEH31956.1"/>
    </source>
</evidence>
<name>A0A5B9VTU7_9BACT</name>
<gene>
    <name evidence="2" type="ORF">OJF2_04230</name>
</gene>
<dbReference type="KEGG" id="agv:OJF2_04230"/>
<proteinExistence type="predicted"/>
<feature type="transmembrane region" description="Helical" evidence="1">
    <location>
        <begin position="6"/>
        <end position="28"/>
    </location>
</feature>
<keyword evidence="1" id="KW-0812">Transmembrane</keyword>
<reference evidence="2 3" key="1">
    <citation type="submission" date="2019-08" db="EMBL/GenBank/DDBJ databases">
        <title>Deep-cultivation of Planctomycetes and their phenomic and genomic characterization uncovers novel biology.</title>
        <authorList>
            <person name="Wiegand S."/>
            <person name="Jogler M."/>
            <person name="Boedeker C."/>
            <person name="Pinto D."/>
            <person name="Vollmers J."/>
            <person name="Rivas-Marin E."/>
            <person name="Kohn T."/>
            <person name="Peeters S.H."/>
            <person name="Heuer A."/>
            <person name="Rast P."/>
            <person name="Oberbeckmann S."/>
            <person name="Bunk B."/>
            <person name="Jeske O."/>
            <person name="Meyerdierks A."/>
            <person name="Storesund J.E."/>
            <person name="Kallscheuer N."/>
            <person name="Luecker S."/>
            <person name="Lage O.M."/>
            <person name="Pohl T."/>
            <person name="Merkel B.J."/>
            <person name="Hornburger P."/>
            <person name="Mueller R.-W."/>
            <person name="Bruemmer F."/>
            <person name="Labrenz M."/>
            <person name="Spormann A.M."/>
            <person name="Op den Camp H."/>
            <person name="Overmann J."/>
            <person name="Amann R."/>
            <person name="Jetten M.S.M."/>
            <person name="Mascher T."/>
            <person name="Medema M.H."/>
            <person name="Devos D.P."/>
            <person name="Kaster A.-K."/>
            <person name="Ovreas L."/>
            <person name="Rohde M."/>
            <person name="Galperin M.Y."/>
            <person name="Jogler C."/>
        </authorList>
    </citation>
    <scope>NUCLEOTIDE SEQUENCE [LARGE SCALE GENOMIC DNA]</scope>
    <source>
        <strain evidence="2 3">OJF2</strain>
    </source>
</reference>
<evidence type="ECO:0000313" key="3">
    <source>
        <dbReference type="Proteomes" id="UP000324233"/>
    </source>
</evidence>
<keyword evidence="1" id="KW-0472">Membrane</keyword>
<dbReference type="Proteomes" id="UP000324233">
    <property type="component" value="Chromosome"/>
</dbReference>
<feature type="transmembrane region" description="Helical" evidence="1">
    <location>
        <begin position="79"/>
        <end position="96"/>
    </location>
</feature>
<dbReference type="EMBL" id="CP042997">
    <property type="protein sequence ID" value="QEH31956.1"/>
    <property type="molecule type" value="Genomic_DNA"/>
</dbReference>
<keyword evidence="1" id="KW-1133">Transmembrane helix</keyword>
<keyword evidence="3" id="KW-1185">Reference proteome</keyword>
<feature type="transmembrane region" description="Helical" evidence="1">
    <location>
        <begin position="53"/>
        <end position="73"/>
    </location>
</feature>